<accession>A0ACC2VAV6</accession>
<proteinExistence type="predicted"/>
<protein>
    <submittedName>
        <fullName evidence="1">Uncharacterized protein</fullName>
    </submittedName>
</protein>
<comment type="caution">
    <text evidence="1">The sequence shown here is derived from an EMBL/GenBank/DDBJ whole genome shotgun (WGS) entry which is preliminary data.</text>
</comment>
<evidence type="ECO:0000313" key="1">
    <source>
        <dbReference type="EMBL" id="KAJ9096304.1"/>
    </source>
</evidence>
<evidence type="ECO:0000313" key="2">
    <source>
        <dbReference type="Proteomes" id="UP001230649"/>
    </source>
</evidence>
<gene>
    <name evidence="1" type="ORF">QFC20_006442</name>
</gene>
<name>A0ACC2VAV6_9TREE</name>
<organism evidence="1 2">
    <name type="scientific">Naganishia adeliensis</name>
    <dbReference type="NCBI Taxonomy" id="92952"/>
    <lineage>
        <taxon>Eukaryota</taxon>
        <taxon>Fungi</taxon>
        <taxon>Dikarya</taxon>
        <taxon>Basidiomycota</taxon>
        <taxon>Agaricomycotina</taxon>
        <taxon>Tremellomycetes</taxon>
        <taxon>Filobasidiales</taxon>
        <taxon>Filobasidiaceae</taxon>
        <taxon>Naganishia</taxon>
    </lineage>
</organism>
<dbReference type="EMBL" id="JASBWS010000114">
    <property type="protein sequence ID" value="KAJ9096304.1"/>
    <property type="molecule type" value="Genomic_DNA"/>
</dbReference>
<sequence>MRARRWFVGMGMREGGRQRGQRLANGEFVLQALAKPDEAASITTPKLAMQTVNREGDSRNHDLEELLEADLDVRQSFKLAATRRPTIGNAAATSRDPEGASERLPLFQLIRHGARKRRLNGRATAKLTATAGELAGGTGETDKPDVWNADNLRTTFTDSRRVNNQPSVRTATIVIDRTGRSTELSGCRVSRSFGLIRQSASPSHSNFISRFTTMPAPVEITFRPISKPTIGNNNYQGFKPGESQVYKAGYTGKGWDDIPCKTLTSDILVEHDVELVVRDGARLYADIYRPAGSDEKIPIIVSWSPYGKKYNGISMLPVCPWKCGVVPGDISGLEKFEGLDPAVWCPWGYAIASVDARGSGHSDGNVELLGNQDAEDGHDVVELLAKLPFCNGNVGFAGNSALAISQYFIAALQPPSLKAIAPWEGLGDMYREQFNRGGIYNISNFNLIAKLIIQGQGGVEDFEIMTEKYPLRGPYWDQKRVDMKKINIPTYLSGSDVSSLHTMGTLRAWLEIDTPHKWLRWSGYQEWFDLWAMPETQHDLKGFFDRFLKEKKNDWVEKTPRVRMTALQFGDKDPIEDIVVEDWPLPSTKYVEVHLAEGGKVSLETPVQEESEVTYDTKDAEGAAVFKHTFTERTRIMGLPKAHLFMSCPDHDDMAIFISLQKLDKDGDLLKHVQVPIERRWTKKFKDMPVSEHAGVLVHPGSSGMLKASHRAIVREKSIHPQFPFHPHDKVEKIPAGEIVELEIGIWHMGVDFEEGETLQIHVSGNNPNYPELKNYDGKKSENVNNYGKHVLHLGGKYPSRVIMPFVPL</sequence>
<reference evidence="1" key="1">
    <citation type="submission" date="2023-04" db="EMBL/GenBank/DDBJ databases">
        <title>Draft Genome sequencing of Naganishia species isolated from polar environments using Oxford Nanopore Technology.</title>
        <authorList>
            <person name="Leo P."/>
            <person name="Venkateswaran K."/>
        </authorList>
    </citation>
    <scope>NUCLEOTIDE SEQUENCE</scope>
    <source>
        <strain evidence="1">MNA-CCFEE 5262</strain>
    </source>
</reference>
<keyword evidence="2" id="KW-1185">Reference proteome</keyword>
<dbReference type="Proteomes" id="UP001230649">
    <property type="component" value="Unassembled WGS sequence"/>
</dbReference>